<dbReference type="RefSeq" id="WP_114351206.1">
    <property type="nucleotide sequence ID" value="NZ_QPJJ01000001.1"/>
</dbReference>
<dbReference type="Proteomes" id="UP000252585">
    <property type="component" value="Unassembled WGS sequence"/>
</dbReference>
<dbReference type="EMBL" id="QPJJ01000001">
    <property type="protein sequence ID" value="RCW77264.1"/>
    <property type="molecule type" value="Genomic_DNA"/>
</dbReference>
<evidence type="ECO:0000313" key="4">
    <source>
        <dbReference type="Proteomes" id="UP000252585"/>
    </source>
</evidence>
<organism evidence="3 4">
    <name type="scientific">Saliterribacillus persicus</name>
    <dbReference type="NCBI Taxonomy" id="930114"/>
    <lineage>
        <taxon>Bacteria</taxon>
        <taxon>Bacillati</taxon>
        <taxon>Bacillota</taxon>
        <taxon>Bacilli</taxon>
        <taxon>Bacillales</taxon>
        <taxon>Bacillaceae</taxon>
        <taxon>Saliterribacillus</taxon>
    </lineage>
</organism>
<sequence>MTILVTGAAGFIGMHVAKKLLEEGKSVIGIDNLNEYYDPKLKKDRVKVLKKYASFTIFEMDICDDAQLMELFRAESITEVIHLAAQPGVRYSIENPKAYIDTNITGFIHILEACRHYPVRHLIFASSSSVYGLNTHMPFSPSDTTDHPVSLYAATKKSNEMMAHSYSHLYDIPVSGLRFFTVYGPYGRPDMAYFSFVKRIVEGQQIQVFNKGEMERDFTYIDDITTGIVDLLPHAPSENSEFDSSAPDSRTSLAKYRLYNIGNNQPVKLLDFIHTIEQHLNKKADIEFLDMQAGDVKKTYADIDDLKRVTGFQPKTNIEVGLEKFIAWYKVYYKL</sequence>
<evidence type="ECO:0000256" key="1">
    <source>
        <dbReference type="ARBA" id="ARBA00023027"/>
    </source>
</evidence>
<reference evidence="3 4" key="1">
    <citation type="submission" date="2018-07" db="EMBL/GenBank/DDBJ databases">
        <title>Genomic Encyclopedia of Type Strains, Phase IV (KMG-IV): sequencing the most valuable type-strain genomes for metagenomic binning, comparative biology and taxonomic classification.</title>
        <authorList>
            <person name="Goeker M."/>
        </authorList>
    </citation>
    <scope>NUCLEOTIDE SEQUENCE [LARGE SCALE GENOMIC DNA]</scope>
    <source>
        <strain evidence="3 4">DSM 27696</strain>
    </source>
</reference>
<feature type="domain" description="NAD-dependent epimerase/dehydratase" evidence="2">
    <location>
        <begin position="3"/>
        <end position="234"/>
    </location>
</feature>
<keyword evidence="1" id="KW-0520">NAD</keyword>
<dbReference type="Pfam" id="PF01370">
    <property type="entry name" value="Epimerase"/>
    <property type="match status" value="1"/>
</dbReference>
<comment type="caution">
    <text evidence="3">The sequence shown here is derived from an EMBL/GenBank/DDBJ whole genome shotgun (WGS) entry which is preliminary data.</text>
</comment>
<dbReference type="InterPro" id="IPR001509">
    <property type="entry name" value="Epimerase_deHydtase"/>
</dbReference>
<name>A0A368YGF0_9BACI</name>
<proteinExistence type="predicted"/>
<dbReference type="PRINTS" id="PR01713">
    <property type="entry name" value="NUCEPIMERASE"/>
</dbReference>
<dbReference type="OrthoDB" id="9811743at2"/>
<dbReference type="Gene3D" id="3.40.50.720">
    <property type="entry name" value="NAD(P)-binding Rossmann-like Domain"/>
    <property type="match status" value="1"/>
</dbReference>
<gene>
    <name evidence="3" type="ORF">DFR57_101133</name>
</gene>
<dbReference type="CDD" id="cd05253">
    <property type="entry name" value="UDP_GE_SDE_e"/>
    <property type="match status" value="1"/>
</dbReference>
<dbReference type="SUPFAM" id="SSF51735">
    <property type="entry name" value="NAD(P)-binding Rossmann-fold domains"/>
    <property type="match status" value="1"/>
</dbReference>
<keyword evidence="4" id="KW-1185">Reference proteome</keyword>
<dbReference type="PANTHER" id="PTHR43574">
    <property type="entry name" value="EPIMERASE-RELATED"/>
    <property type="match status" value="1"/>
</dbReference>
<accession>A0A368YGF0</accession>
<protein>
    <submittedName>
        <fullName evidence="3">UDP-glucuronate 4-epimerase</fullName>
    </submittedName>
</protein>
<evidence type="ECO:0000259" key="2">
    <source>
        <dbReference type="Pfam" id="PF01370"/>
    </source>
</evidence>
<dbReference type="InterPro" id="IPR036291">
    <property type="entry name" value="NAD(P)-bd_dom_sf"/>
</dbReference>
<evidence type="ECO:0000313" key="3">
    <source>
        <dbReference type="EMBL" id="RCW77264.1"/>
    </source>
</evidence>
<dbReference type="AlphaFoldDB" id="A0A368YGF0"/>